<proteinExistence type="predicted"/>
<dbReference type="Proteomes" id="UP000076881">
    <property type="component" value="Unassembled WGS sequence"/>
</dbReference>
<dbReference type="PANTHER" id="PTHR36978">
    <property type="entry name" value="P-LOOP CONTAINING NUCLEOTIDE TRIPHOSPHATE HYDROLASE"/>
    <property type="match status" value="1"/>
</dbReference>
<feature type="transmembrane region" description="Helical" evidence="1">
    <location>
        <begin position="240"/>
        <end position="258"/>
    </location>
</feature>
<evidence type="ECO:0000313" key="2">
    <source>
        <dbReference type="EMBL" id="OAA74744.1"/>
    </source>
</evidence>
<keyword evidence="1" id="KW-1133">Transmembrane helix</keyword>
<dbReference type="InterPro" id="IPR040632">
    <property type="entry name" value="Sulfotransfer_4"/>
</dbReference>
<dbReference type="EMBL" id="AZHF01000006">
    <property type="protein sequence ID" value="OAA74744.1"/>
    <property type="molecule type" value="Genomic_DNA"/>
</dbReference>
<keyword evidence="1" id="KW-0472">Membrane</keyword>
<keyword evidence="1" id="KW-0812">Transmembrane</keyword>
<dbReference type="AlphaFoldDB" id="A0A162LRX2"/>
<dbReference type="SUPFAM" id="SSF52540">
    <property type="entry name" value="P-loop containing nucleoside triphosphate hydrolases"/>
    <property type="match status" value="1"/>
</dbReference>
<evidence type="ECO:0000256" key="1">
    <source>
        <dbReference type="SAM" id="Phobius"/>
    </source>
</evidence>
<keyword evidence="3" id="KW-1185">Reference proteome</keyword>
<protein>
    <recommendedName>
        <fullName evidence="4">NAD dependent epimerase/dehydratase</fullName>
    </recommendedName>
</protein>
<dbReference type="PANTHER" id="PTHR36978:SF3">
    <property type="entry name" value="P-LOOP CONTAINING NUCLEOSIDE TRIPHOSPHATE HYDROLASE PROTEIN"/>
    <property type="match status" value="1"/>
</dbReference>
<dbReference type="InterPro" id="IPR027417">
    <property type="entry name" value="P-loop_NTPase"/>
</dbReference>
<gene>
    <name evidence="2" type="ORF">LEL_08325</name>
</gene>
<organism evidence="2 3">
    <name type="scientific">Akanthomyces lecanii RCEF 1005</name>
    <dbReference type="NCBI Taxonomy" id="1081108"/>
    <lineage>
        <taxon>Eukaryota</taxon>
        <taxon>Fungi</taxon>
        <taxon>Dikarya</taxon>
        <taxon>Ascomycota</taxon>
        <taxon>Pezizomycotina</taxon>
        <taxon>Sordariomycetes</taxon>
        <taxon>Hypocreomycetidae</taxon>
        <taxon>Hypocreales</taxon>
        <taxon>Cordycipitaceae</taxon>
        <taxon>Akanthomyces</taxon>
        <taxon>Cordyceps confragosa</taxon>
    </lineage>
</organism>
<name>A0A162LRX2_CORDF</name>
<dbReference type="STRING" id="1081108.A0A162LRX2"/>
<sequence length="261" mass="28658">MGQRYSAPRNGTKLRVIGAGLPRTGTASFTRALEILLGGPVYHGGTQVTLGPEAEIRGWIALLAQWPAKDEGAQQSILRLLRERTLGYAAVTDSPGCGLVSELMQLYPDAVVICTVRDAASWEKSMAGVASASTKWFLRVVLLPVPSMRYFVDYINGLRDAWYCAYGETEPPTRQSWERHMQWLKETVPAERLVFFDVRDGWEPLCKALDLPVPVGVPFPQINDGQAIEEFATKQITRGLVRWAAIAGVVSVVGIVAAKLC</sequence>
<dbReference type="OrthoDB" id="408152at2759"/>
<accession>A0A162LRX2</accession>
<dbReference type="Gene3D" id="3.40.50.300">
    <property type="entry name" value="P-loop containing nucleotide triphosphate hydrolases"/>
    <property type="match status" value="1"/>
</dbReference>
<reference evidence="2 3" key="1">
    <citation type="journal article" date="2016" name="Genome Biol. Evol.">
        <title>Divergent and convergent evolution of fungal pathogenicity.</title>
        <authorList>
            <person name="Shang Y."/>
            <person name="Xiao G."/>
            <person name="Zheng P."/>
            <person name="Cen K."/>
            <person name="Zhan S."/>
            <person name="Wang C."/>
        </authorList>
    </citation>
    <scope>NUCLEOTIDE SEQUENCE [LARGE SCALE GENOMIC DNA]</scope>
    <source>
        <strain evidence="2 3">RCEF 1005</strain>
    </source>
</reference>
<evidence type="ECO:0000313" key="3">
    <source>
        <dbReference type="Proteomes" id="UP000076881"/>
    </source>
</evidence>
<dbReference type="Pfam" id="PF17784">
    <property type="entry name" value="Sulfotransfer_4"/>
    <property type="match status" value="1"/>
</dbReference>
<evidence type="ECO:0008006" key="4">
    <source>
        <dbReference type="Google" id="ProtNLM"/>
    </source>
</evidence>
<comment type="caution">
    <text evidence="2">The sequence shown here is derived from an EMBL/GenBank/DDBJ whole genome shotgun (WGS) entry which is preliminary data.</text>
</comment>